<organism evidence="1 2">
    <name type="scientific">Asbolus verrucosus</name>
    <name type="common">Desert ironclad beetle</name>
    <dbReference type="NCBI Taxonomy" id="1661398"/>
    <lineage>
        <taxon>Eukaryota</taxon>
        <taxon>Metazoa</taxon>
        <taxon>Ecdysozoa</taxon>
        <taxon>Arthropoda</taxon>
        <taxon>Hexapoda</taxon>
        <taxon>Insecta</taxon>
        <taxon>Pterygota</taxon>
        <taxon>Neoptera</taxon>
        <taxon>Endopterygota</taxon>
        <taxon>Coleoptera</taxon>
        <taxon>Polyphaga</taxon>
        <taxon>Cucujiformia</taxon>
        <taxon>Tenebrionidae</taxon>
        <taxon>Pimeliinae</taxon>
        <taxon>Asbolus</taxon>
    </lineage>
</organism>
<keyword evidence="2" id="KW-1185">Reference proteome</keyword>
<dbReference type="EMBL" id="QDEB01091326">
    <property type="protein sequence ID" value="RZC33169.1"/>
    <property type="molecule type" value="Genomic_DNA"/>
</dbReference>
<dbReference type="Proteomes" id="UP000292052">
    <property type="component" value="Unassembled WGS sequence"/>
</dbReference>
<evidence type="ECO:0000313" key="1">
    <source>
        <dbReference type="EMBL" id="RZC33169.1"/>
    </source>
</evidence>
<evidence type="ECO:0000313" key="2">
    <source>
        <dbReference type="Proteomes" id="UP000292052"/>
    </source>
</evidence>
<accession>A0A482VKZ8</accession>
<reference evidence="1 2" key="1">
    <citation type="submission" date="2017-03" db="EMBL/GenBank/DDBJ databases">
        <title>Genome of the blue death feigning beetle - Asbolus verrucosus.</title>
        <authorList>
            <person name="Rider S.D."/>
        </authorList>
    </citation>
    <scope>NUCLEOTIDE SEQUENCE [LARGE SCALE GENOMIC DNA]</scope>
    <source>
        <strain evidence="1">Butters</strain>
        <tissue evidence="1">Head and leg muscle</tissue>
    </source>
</reference>
<dbReference type="AlphaFoldDB" id="A0A482VKZ8"/>
<comment type="caution">
    <text evidence="1">The sequence shown here is derived from an EMBL/GenBank/DDBJ whole genome shotgun (WGS) entry which is preliminary data.</text>
</comment>
<sequence>MREDEWNILPTDDVETLKALTNVLINMRRLKRLQKYFLYGPYHRLGVI</sequence>
<name>A0A482VKZ8_ASBVE</name>
<gene>
    <name evidence="1" type="ORF">BDFB_013275</name>
</gene>
<protein>
    <submittedName>
        <fullName evidence="1">Uncharacterized protein</fullName>
    </submittedName>
</protein>
<proteinExistence type="predicted"/>